<comment type="caution">
    <text evidence="6">The sequence shown here is derived from an EMBL/GenBank/DDBJ whole genome shotgun (WGS) entry which is preliminary data.</text>
</comment>
<dbReference type="InterPro" id="IPR001509">
    <property type="entry name" value="Epimerase_deHydtase"/>
</dbReference>
<dbReference type="Proteomes" id="UP000698963">
    <property type="component" value="Unassembled WGS sequence"/>
</dbReference>
<accession>A0A921AUL2</accession>
<comment type="caution">
    <text evidence="4">Lacks conserved residue(s) required for the propagation of feature annotation.</text>
</comment>
<keyword evidence="2 4" id="KW-0413">Isomerase</keyword>
<protein>
    <recommendedName>
        <fullName evidence="4">ADP-L-glycero-D-manno-heptose-6-epimerase</fullName>
        <ecNumber evidence="4">5.1.3.20</ecNumber>
    </recommendedName>
    <alternativeName>
        <fullName evidence="4">ADP-L-glycero-beta-D-manno-heptose-6-epimerase</fullName>
        <shortName evidence="4">ADP-glyceromanno-heptose 6-epimerase</shortName>
        <shortName evidence="4">ADP-hep 6-epimerase</shortName>
        <shortName evidence="4">AGME</shortName>
    </alternativeName>
</protein>
<feature type="active site" description="Proton acceptor" evidence="4">
    <location>
        <position position="179"/>
    </location>
</feature>
<feature type="binding site" evidence="4">
    <location>
        <position position="92"/>
    </location>
    <ligand>
        <name>NADP(+)</name>
        <dbReference type="ChEBI" id="CHEBI:58349"/>
    </ligand>
</feature>
<feature type="binding site" evidence="4">
    <location>
        <position position="181"/>
    </location>
    <ligand>
        <name>substrate</name>
    </ligand>
</feature>
<dbReference type="EC" id="5.1.3.20" evidence="4"/>
<dbReference type="AlphaFoldDB" id="A0A921AUL2"/>
<name>A0A921AUL2_9BACT</name>
<dbReference type="Gene3D" id="3.40.50.720">
    <property type="entry name" value="NAD(P)-binding Rossmann-like Domain"/>
    <property type="match status" value="1"/>
</dbReference>
<dbReference type="GO" id="GO:0005975">
    <property type="term" value="P:carbohydrate metabolic process"/>
    <property type="evidence" value="ECO:0007669"/>
    <property type="project" value="UniProtKB-UniRule"/>
</dbReference>
<organism evidence="6 7">
    <name type="scientific">Mailhella massiliensis</name>
    <dbReference type="NCBI Taxonomy" id="1903261"/>
    <lineage>
        <taxon>Bacteria</taxon>
        <taxon>Pseudomonadati</taxon>
        <taxon>Thermodesulfobacteriota</taxon>
        <taxon>Desulfovibrionia</taxon>
        <taxon>Desulfovibrionales</taxon>
        <taxon>Desulfovibrionaceae</taxon>
        <taxon>Mailhella</taxon>
    </lineage>
</organism>
<dbReference type="SUPFAM" id="SSF51735">
    <property type="entry name" value="NAD(P)-binding Rossmann-fold domains"/>
    <property type="match status" value="1"/>
</dbReference>
<dbReference type="PANTHER" id="PTHR43103">
    <property type="entry name" value="NUCLEOSIDE-DIPHOSPHATE-SUGAR EPIMERASE"/>
    <property type="match status" value="1"/>
</dbReference>
<evidence type="ECO:0000256" key="1">
    <source>
        <dbReference type="ARBA" id="ARBA00022857"/>
    </source>
</evidence>
<feature type="binding site" evidence="4">
    <location>
        <position position="53"/>
    </location>
    <ligand>
        <name>NADP(+)</name>
        <dbReference type="ChEBI" id="CHEBI:58349"/>
    </ligand>
</feature>
<dbReference type="CDD" id="cd05248">
    <property type="entry name" value="ADP_GME_SDR_e"/>
    <property type="match status" value="1"/>
</dbReference>
<feature type="binding site" evidence="4">
    <location>
        <position position="38"/>
    </location>
    <ligand>
        <name>NADP(+)</name>
        <dbReference type="ChEBI" id="CHEBI:58349"/>
    </ligand>
</feature>
<comment type="subunit">
    <text evidence="4">Homopentamer.</text>
</comment>
<comment type="similarity">
    <text evidence="4">Belongs to the NAD(P)-dependent epimerase/dehydratase family. HldD subfamily.</text>
</comment>
<dbReference type="InterPro" id="IPR036291">
    <property type="entry name" value="NAD(P)-bd_dom_sf"/>
</dbReference>
<reference evidence="6" key="1">
    <citation type="journal article" date="2021" name="PeerJ">
        <title>Extensive microbial diversity within the chicken gut microbiome revealed by metagenomics and culture.</title>
        <authorList>
            <person name="Gilroy R."/>
            <person name="Ravi A."/>
            <person name="Getino M."/>
            <person name="Pursley I."/>
            <person name="Horton D.L."/>
            <person name="Alikhan N.F."/>
            <person name="Baker D."/>
            <person name="Gharbi K."/>
            <person name="Hall N."/>
            <person name="Watson M."/>
            <person name="Adriaenssens E.M."/>
            <person name="Foster-Nyarko E."/>
            <person name="Jarju S."/>
            <person name="Secka A."/>
            <person name="Antonio M."/>
            <person name="Oren A."/>
            <person name="Chaudhuri R.R."/>
            <person name="La Ragione R."/>
            <person name="Hildebrand F."/>
            <person name="Pallen M.J."/>
        </authorList>
    </citation>
    <scope>NUCLEOTIDE SEQUENCE</scope>
    <source>
        <strain evidence="6">ChiGjej2B2-19336</strain>
    </source>
</reference>
<feature type="binding site" evidence="4">
    <location>
        <position position="216"/>
    </location>
    <ligand>
        <name>substrate</name>
    </ligand>
</feature>
<evidence type="ECO:0000313" key="6">
    <source>
        <dbReference type="EMBL" id="HJD96190.1"/>
    </source>
</evidence>
<evidence type="ECO:0000259" key="5">
    <source>
        <dbReference type="Pfam" id="PF01370"/>
    </source>
</evidence>
<dbReference type="EMBL" id="DYZA01000018">
    <property type="protein sequence ID" value="HJD96190.1"/>
    <property type="molecule type" value="Genomic_DNA"/>
</dbReference>
<feature type="binding site" evidence="4">
    <location>
        <begin position="10"/>
        <end position="11"/>
    </location>
    <ligand>
        <name>NADP(+)</name>
        <dbReference type="ChEBI" id="CHEBI:58349"/>
    </ligand>
</feature>
<feature type="binding site" evidence="4">
    <location>
        <begin position="202"/>
        <end position="205"/>
    </location>
    <ligand>
        <name>substrate</name>
    </ligand>
</feature>
<comment type="domain">
    <text evidence="4">Contains a large N-terminal NADP-binding domain, and a smaller C-terminal substrate-binding domain.</text>
</comment>
<feature type="binding site" evidence="4">
    <location>
        <position position="179"/>
    </location>
    <ligand>
        <name>NADP(+)</name>
        <dbReference type="ChEBI" id="CHEBI:58349"/>
    </ligand>
</feature>
<dbReference type="HAMAP" id="MF_01601">
    <property type="entry name" value="Heptose_epimerase"/>
    <property type="match status" value="1"/>
</dbReference>
<feature type="binding site" evidence="4">
    <location>
        <begin position="31"/>
        <end position="32"/>
    </location>
    <ligand>
        <name>NADP(+)</name>
        <dbReference type="ChEBI" id="CHEBI:58349"/>
    </ligand>
</feature>
<gene>
    <name evidence="6" type="primary">rfaD</name>
    <name evidence="4" type="synonym">hldD</name>
    <name evidence="6" type="ORF">K8W16_00885</name>
</gene>
<evidence type="ECO:0000256" key="3">
    <source>
        <dbReference type="ARBA" id="ARBA00023277"/>
    </source>
</evidence>
<feature type="domain" description="NAD-dependent epimerase/dehydratase" evidence="5">
    <location>
        <begin position="2"/>
        <end position="244"/>
    </location>
</feature>
<evidence type="ECO:0000256" key="2">
    <source>
        <dbReference type="ARBA" id="ARBA00023235"/>
    </source>
</evidence>
<evidence type="ECO:0000313" key="7">
    <source>
        <dbReference type="Proteomes" id="UP000698963"/>
    </source>
</evidence>
<dbReference type="Gene3D" id="3.90.25.10">
    <property type="entry name" value="UDP-galactose 4-epimerase, domain 1"/>
    <property type="match status" value="1"/>
</dbReference>
<keyword evidence="3 4" id="KW-0119">Carbohydrate metabolism</keyword>
<feature type="binding site" evidence="4">
    <location>
        <position position="281"/>
    </location>
    <ligand>
        <name>substrate</name>
    </ligand>
</feature>
<reference evidence="6" key="2">
    <citation type="submission" date="2021-09" db="EMBL/GenBank/DDBJ databases">
        <authorList>
            <person name="Gilroy R."/>
        </authorList>
    </citation>
    <scope>NUCLEOTIDE SEQUENCE</scope>
    <source>
        <strain evidence="6">ChiGjej2B2-19336</strain>
    </source>
</reference>
<feature type="binding site" evidence="4">
    <location>
        <begin position="75"/>
        <end position="79"/>
    </location>
    <ligand>
        <name>NADP(+)</name>
        <dbReference type="ChEBI" id="CHEBI:58349"/>
    </ligand>
</feature>
<dbReference type="InterPro" id="IPR011912">
    <property type="entry name" value="Heptose_epim"/>
</dbReference>
<dbReference type="GO" id="GO:0050661">
    <property type="term" value="F:NADP binding"/>
    <property type="evidence" value="ECO:0007669"/>
    <property type="project" value="InterPro"/>
</dbReference>
<dbReference type="Pfam" id="PF01370">
    <property type="entry name" value="Epimerase"/>
    <property type="match status" value="1"/>
</dbReference>
<comment type="pathway">
    <text evidence="4">Nucleotide-sugar biosynthesis; ADP-L-glycero-beta-D-manno-heptose biosynthesis; ADP-L-glycero-beta-D-manno-heptose from D-glycero-beta-D-manno-heptose 7-phosphate: step 4/4.</text>
</comment>
<dbReference type="NCBIfam" id="TIGR02197">
    <property type="entry name" value="heptose_epim"/>
    <property type="match status" value="1"/>
</dbReference>
<sequence>MIIVTGGAGLIGANMIWELNRQGEDDILVVDNLASTEKWKNLSHLRYSNYMHRDRFLEELRSGKKLEGVDCVIHMGACSSTTERNADFLMENNFHYTVELCLASLEAGARFITASSAATYGDGELGFSDSLDIMPKLRPLNMYGYSKKLFDMWCLRHKLLGEVVNLKFFNVYGPDEYHKGSMMSMVCRAVPQVKETGKIRLFKSDNPHYGDGESVRDFVYSKDCAALMCWFMETPSCNGIFNVGTGRARSWNDLAKAVFSSMDREENIEYFDMPEHLKGKYQYFTEADMSWLERENCPVKFHSLEEGVDDYVRNYLMQDDPYLCSL</sequence>
<dbReference type="RefSeq" id="WP_304120349.1">
    <property type="nucleotide sequence ID" value="NZ_DYZA01000018.1"/>
</dbReference>
<comment type="function">
    <text evidence="4">Catalyzes the interconversion between ADP-D-glycero-beta-D-manno-heptose and ADP-L-glycero-beta-D-manno-heptose via an epimerization at carbon 6 of the heptose.</text>
</comment>
<keyword evidence="1 4" id="KW-0521">NADP</keyword>
<feature type="binding site" evidence="4">
    <location>
        <position position="170"/>
    </location>
    <ligand>
        <name>substrate</name>
    </ligand>
</feature>
<feature type="binding site" evidence="4">
    <location>
        <position position="171"/>
    </location>
    <ligand>
        <name>NADP(+)</name>
        <dbReference type="ChEBI" id="CHEBI:58349"/>
    </ligand>
</feature>
<dbReference type="GO" id="GO:0008712">
    <property type="term" value="F:ADP-glyceromanno-heptose 6-epimerase activity"/>
    <property type="evidence" value="ECO:0007669"/>
    <property type="project" value="UniProtKB-UniRule"/>
</dbReference>
<feature type="binding site" evidence="4">
    <location>
        <position position="147"/>
    </location>
    <ligand>
        <name>NADP(+)</name>
        <dbReference type="ChEBI" id="CHEBI:58349"/>
    </ligand>
</feature>
<dbReference type="PANTHER" id="PTHR43103:SF3">
    <property type="entry name" value="ADP-L-GLYCERO-D-MANNO-HEPTOSE-6-EPIMERASE"/>
    <property type="match status" value="1"/>
</dbReference>
<feature type="active site" description="Proton acceptor" evidence="4">
    <location>
        <position position="143"/>
    </location>
</feature>
<comment type="cofactor">
    <cofactor evidence="4">
        <name>NADP(+)</name>
        <dbReference type="ChEBI" id="CHEBI:58349"/>
    </cofactor>
    <text evidence="4">Binds 1 NADP(+) per subunit.</text>
</comment>
<evidence type="ECO:0000256" key="4">
    <source>
        <dbReference type="HAMAP-Rule" id="MF_01601"/>
    </source>
</evidence>
<proteinExistence type="inferred from homology"/>
<comment type="catalytic activity">
    <reaction evidence="4">
        <text>ADP-D-glycero-beta-D-manno-heptose = ADP-L-glycero-beta-D-manno-heptose</text>
        <dbReference type="Rhea" id="RHEA:17577"/>
        <dbReference type="ChEBI" id="CHEBI:59967"/>
        <dbReference type="ChEBI" id="CHEBI:61506"/>
        <dbReference type="EC" id="5.1.3.20"/>
    </reaction>
</comment>